<evidence type="ECO:0000313" key="4">
    <source>
        <dbReference type="EMBL" id="PRO66207.1"/>
    </source>
</evidence>
<dbReference type="CDD" id="cd01614">
    <property type="entry name" value="EutN_CcmL"/>
    <property type="match status" value="1"/>
</dbReference>
<name>A0A2P6MIW0_ALKUR</name>
<dbReference type="GO" id="GO:0031470">
    <property type="term" value="C:carboxysome"/>
    <property type="evidence" value="ECO:0007669"/>
    <property type="project" value="UniProtKB-SubCell"/>
</dbReference>
<dbReference type="AlphaFoldDB" id="A0A2P6MIW0"/>
<keyword evidence="2" id="KW-1282">Carboxysome</keyword>
<keyword evidence="3" id="KW-1283">Bacterial microcompartment</keyword>
<dbReference type="PANTHER" id="PTHR36539:SF1">
    <property type="entry name" value="BACTERIAL MICROCOMPARTMENT SHELL VERTEX PROTEIN EUTN"/>
    <property type="match status" value="1"/>
</dbReference>
<dbReference type="InterPro" id="IPR004992">
    <property type="entry name" value="EutN_CcmL"/>
</dbReference>
<evidence type="ECO:0000256" key="1">
    <source>
        <dbReference type="ARBA" id="ARBA00023587"/>
    </source>
</evidence>
<keyword evidence="5" id="KW-1185">Reference proteome</keyword>
<dbReference type="RefSeq" id="WP_105958397.1">
    <property type="nucleotide sequence ID" value="NZ_PVNS01000004.1"/>
</dbReference>
<dbReference type="PANTHER" id="PTHR36539">
    <property type="entry name" value="ETHANOLAMINE UTILIZATION PROTEIN EUTN"/>
    <property type="match status" value="1"/>
</dbReference>
<dbReference type="PROSITE" id="PS51932">
    <property type="entry name" value="BMV"/>
    <property type="match status" value="1"/>
</dbReference>
<organism evidence="4 5">
    <name type="scientific">Alkalicoccus urumqiensis</name>
    <name type="common">Bacillus urumqiensis</name>
    <dbReference type="NCBI Taxonomy" id="1548213"/>
    <lineage>
        <taxon>Bacteria</taxon>
        <taxon>Bacillati</taxon>
        <taxon>Bacillota</taxon>
        <taxon>Bacilli</taxon>
        <taxon>Bacillales</taxon>
        <taxon>Bacillaceae</taxon>
        <taxon>Alkalicoccus</taxon>
    </lineage>
</organism>
<gene>
    <name evidence="4" type="ORF">C6I21_05230</name>
</gene>
<dbReference type="InterPro" id="IPR036677">
    <property type="entry name" value="EutN_CcmL_sf"/>
</dbReference>
<dbReference type="Pfam" id="PF03319">
    <property type="entry name" value="EutN_CcmL"/>
    <property type="match status" value="1"/>
</dbReference>
<dbReference type="Gene3D" id="2.40.50.220">
    <property type="entry name" value="EutN/Ccml"/>
    <property type="match status" value="1"/>
</dbReference>
<dbReference type="SUPFAM" id="SSF159133">
    <property type="entry name" value="EutN/CcmL-like"/>
    <property type="match status" value="1"/>
</dbReference>
<evidence type="ECO:0000256" key="2">
    <source>
        <dbReference type="ARBA" id="ARBA00023669"/>
    </source>
</evidence>
<comment type="subcellular location">
    <subcellularLocation>
        <location evidence="1">Carboxysome</location>
    </subcellularLocation>
</comment>
<reference evidence="4 5" key="1">
    <citation type="submission" date="2018-03" db="EMBL/GenBank/DDBJ databases">
        <title>Bacillus urumqiensis sp. nov., a moderately haloalkaliphilic bacterium isolated from a salt lake.</title>
        <authorList>
            <person name="Zhao B."/>
            <person name="Liao Z."/>
        </authorList>
    </citation>
    <scope>NUCLEOTIDE SEQUENCE [LARGE SCALE GENOMIC DNA]</scope>
    <source>
        <strain evidence="4 5">BZ-SZ-XJ18</strain>
    </source>
</reference>
<evidence type="ECO:0000313" key="5">
    <source>
        <dbReference type="Proteomes" id="UP000243650"/>
    </source>
</evidence>
<proteinExistence type="predicted"/>
<protein>
    <submittedName>
        <fullName evidence="4">Ethanolamine utilization protein EutN</fullName>
    </submittedName>
</protein>
<accession>A0A2P6MIW0</accession>
<dbReference type="EMBL" id="PVNS01000004">
    <property type="protein sequence ID" value="PRO66207.1"/>
    <property type="molecule type" value="Genomic_DNA"/>
</dbReference>
<sequence length="96" mass="10230">MFAAKVTGSVVSTHKDESLHGLKLLVVQPLFDDGSPKGKQLIAIDTLGQAGEGDHVYLAKSGESGMPLEKKLVASDAGIMGIIDDYYILKEDVNNE</sequence>
<dbReference type="OrthoDB" id="196195at2"/>
<evidence type="ECO:0000256" key="3">
    <source>
        <dbReference type="ARBA" id="ARBA00024446"/>
    </source>
</evidence>
<comment type="caution">
    <text evidence="4">The sequence shown here is derived from an EMBL/GenBank/DDBJ whole genome shotgun (WGS) entry which is preliminary data.</text>
</comment>
<dbReference type="Proteomes" id="UP000243650">
    <property type="component" value="Unassembled WGS sequence"/>
</dbReference>